<dbReference type="InterPro" id="IPR011009">
    <property type="entry name" value="Kinase-like_dom_sf"/>
</dbReference>
<evidence type="ECO:0000256" key="4">
    <source>
        <dbReference type="PIRSR" id="PIRSR000615-1"/>
    </source>
</evidence>
<dbReference type="EMBL" id="LSMT01000660">
    <property type="protein sequence ID" value="PFX15326.1"/>
    <property type="molecule type" value="Genomic_DNA"/>
</dbReference>
<gene>
    <name evidence="9" type="primary">shkA</name>
    <name evidence="9" type="ORF">AWC38_SpisGene20444</name>
</gene>
<dbReference type="PROSITE" id="PS50011">
    <property type="entry name" value="PROTEIN_KINASE_DOM"/>
    <property type="match status" value="1"/>
</dbReference>
<dbReference type="SUPFAM" id="SSF56112">
    <property type="entry name" value="Protein kinase-like (PK-like)"/>
    <property type="match status" value="1"/>
</dbReference>
<dbReference type="PROSITE" id="PS00107">
    <property type="entry name" value="PROTEIN_KINASE_ATP"/>
    <property type="match status" value="1"/>
</dbReference>
<keyword evidence="1 7" id="KW-0723">Serine/threonine-protein kinase</keyword>
<keyword evidence="10" id="KW-1185">Reference proteome</keyword>
<keyword evidence="9" id="KW-0808">Transferase</keyword>
<keyword evidence="5" id="KW-0460">Magnesium</keyword>
<dbReference type="InterPro" id="IPR017441">
    <property type="entry name" value="Protein_kinase_ATP_BS"/>
</dbReference>
<dbReference type="Pfam" id="PF07714">
    <property type="entry name" value="PK_Tyr_Ser-Thr"/>
    <property type="match status" value="1"/>
</dbReference>
<evidence type="ECO:0000256" key="1">
    <source>
        <dbReference type="ARBA" id="ARBA00022527"/>
    </source>
</evidence>
<protein>
    <submittedName>
        <fullName evidence="9">Dual specificity protein kinase shkA</fullName>
    </submittedName>
</protein>
<evidence type="ECO:0000256" key="2">
    <source>
        <dbReference type="ARBA" id="ARBA00022741"/>
    </source>
</evidence>
<feature type="binding site" evidence="6">
    <location>
        <position position="62"/>
    </location>
    <ligand>
        <name>ATP</name>
        <dbReference type="ChEBI" id="CHEBI:30616"/>
    </ligand>
</feature>
<feature type="active site" description="Proton acceptor" evidence="4">
    <location>
        <position position="166"/>
    </location>
</feature>
<dbReference type="PANTHER" id="PTHR26392:SF92">
    <property type="entry name" value="PROTEIN KINASE DOMAIN-CONTAINING PROTEIN"/>
    <property type="match status" value="1"/>
</dbReference>
<dbReference type="SMART" id="SM00220">
    <property type="entry name" value="S_TKc"/>
    <property type="match status" value="1"/>
</dbReference>
<comment type="caution">
    <text evidence="9">The sequence shown here is derived from an EMBL/GenBank/DDBJ whole genome shotgun (WGS) entry which is preliminary data.</text>
</comment>
<evidence type="ECO:0000256" key="5">
    <source>
        <dbReference type="PIRSR" id="PIRSR000615-3"/>
    </source>
</evidence>
<keyword evidence="5" id="KW-0479">Metal-binding</keyword>
<sequence>MSVNLRDEMAVFGIKEAPIMDISCDDLEWQENAVIGIGAFASVYRGTLKIEEGVQPLRVALKVWKEELNEATASGFLSETETLRKLNHQFIVKFYGAALHKEGDRLRTILVMELCTENLRSHIFRHKSKVPGQSSTPTAARNVIGWAKDIADALKYIHRQGIVHRDLKLENILLSLGNVAKVADVGVSKEAKAITGTMTGTPMYLAPEVMKSCIYDYKADVYSFGIMLWEMWYGKRAHLDLVGDVKEFYDKVLEGARPAHVEGSKKPPIGLRDLMQDCWDKKPDNRPDATKCHKKLTQLYQDAVAPY</sequence>
<dbReference type="GO" id="GO:0046872">
    <property type="term" value="F:metal ion binding"/>
    <property type="evidence" value="ECO:0007669"/>
    <property type="project" value="UniProtKB-KW"/>
</dbReference>
<evidence type="ECO:0000256" key="3">
    <source>
        <dbReference type="ARBA" id="ARBA00022840"/>
    </source>
</evidence>
<comment type="similarity">
    <text evidence="7">Belongs to the protein kinase superfamily.</text>
</comment>
<feature type="binding site" evidence="5">
    <location>
        <position position="171"/>
    </location>
    <ligand>
        <name>Mg(2+)</name>
        <dbReference type="ChEBI" id="CHEBI:18420"/>
    </ligand>
</feature>
<reference evidence="10" key="1">
    <citation type="journal article" date="2017" name="bioRxiv">
        <title>Comparative analysis of the genomes of Stylophora pistillata and Acropora digitifera provides evidence for extensive differences between species of corals.</title>
        <authorList>
            <person name="Voolstra C.R."/>
            <person name="Li Y."/>
            <person name="Liew Y.J."/>
            <person name="Baumgarten S."/>
            <person name="Zoccola D."/>
            <person name="Flot J.-F."/>
            <person name="Tambutte S."/>
            <person name="Allemand D."/>
            <person name="Aranda M."/>
        </authorList>
    </citation>
    <scope>NUCLEOTIDE SEQUENCE [LARGE SCALE GENOMIC DNA]</scope>
</reference>
<dbReference type="InterPro" id="IPR008271">
    <property type="entry name" value="Ser/Thr_kinase_AS"/>
</dbReference>
<evidence type="ECO:0000256" key="6">
    <source>
        <dbReference type="PROSITE-ProRule" id="PRU10141"/>
    </source>
</evidence>
<proteinExistence type="inferred from homology"/>
<dbReference type="Proteomes" id="UP000225706">
    <property type="component" value="Unassembled WGS sequence"/>
</dbReference>
<dbReference type="InterPro" id="IPR001245">
    <property type="entry name" value="Ser-Thr/Tyr_kinase_cat_dom"/>
</dbReference>
<evidence type="ECO:0000313" key="10">
    <source>
        <dbReference type="Proteomes" id="UP000225706"/>
    </source>
</evidence>
<dbReference type="PROSITE" id="PS00108">
    <property type="entry name" value="PROTEIN_KINASE_ST"/>
    <property type="match status" value="1"/>
</dbReference>
<dbReference type="OrthoDB" id="5986079at2759"/>
<feature type="domain" description="Protein kinase" evidence="8">
    <location>
        <begin position="29"/>
        <end position="296"/>
    </location>
</feature>
<keyword evidence="9" id="KW-0418">Kinase</keyword>
<dbReference type="GO" id="GO:0005524">
    <property type="term" value="F:ATP binding"/>
    <property type="evidence" value="ECO:0007669"/>
    <property type="project" value="UniProtKB-UniRule"/>
</dbReference>
<dbReference type="AlphaFoldDB" id="A0A2B4RDV0"/>
<dbReference type="InterPro" id="IPR000719">
    <property type="entry name" value="Prot_kinase_dom"/>
</dbReference>
<name>A0A2B4RDV0_STYPI</name>
<evidence type="ECO:0000259" key="8">
    <source>
        <dbReference type="PROSITE" id="PS50011"/>
    </source>
</evidence>
<organism evidence="9 10">
    <name type="scientific">Stylophora pistillata</name>
    <name type="common">Smooth cauliflower coral</name>
    <dbReference type="NCBI Taxonomy" id="50429"/>
    <lineage>
        <taxon>Eukaryota</taxon>
        <taxon>Metazoa</taxon>
        <taxon>Cnidaria</taxon>
        <taxon>Anthozoa</taxon>
        <taxon>Hexacorallia</taxon>
        <taxon>Scleractinia</taxon>
        <taxon>Astrocoeniina</taxon>
        <taxon>Pocilloporidae</taxon>
        <taxon>Stylophora</taxon>
    </lineage>
</organism>
<feature type="binding site" evidence="5">
    <location>
        <position position="184"/>
    </location>
    <ligand>
        <name>Mg(2+)</name>
        <dbReference type="ChEBI" id="CHEBI:18420"/>
    </ligand>
</feature>
<evidence type="ECO:0000256" key="7">
    <source>
        <dbReference type="RuleBase" id="RU000304"/>
    </source>
</evidence>
<dbReference type="GO" id="GO:0004674">
    <property type="term" value="F:protein serine/threonine kinase activity"/>
    <property type="evidence" value="ECO:0007669"/>
    <property type="project" value="UniProtKB-KW"/>
</dbReference>
<dbReference type="STRING" id="50429.A0A2B4RDV0"/>
<keyword evidence="3 6" id="KW-0067">ATP-binding</keyword>
<evidence type="ECO:0000313" key="9">
    <source>
        <dbReference type="EMBL" id="PFX15326.1"/>
    </source>
</evidence>
<accession>A0A2B4RDV0</accession>
<keyword evidence="2 6" id="KW-0547">Nucleotide-binding</keyword>
<dbReference type="PANTHER" id="PTHR26392">
    <property type="entry name" value="MITOGEN-ACTIVATED PROTEIN KINASE KINASE KINASE 7-RELATED"/>
    <property type="match status" value="1"/>
</dbReference>
<dbReference type="Gene3D" id="1.10.510.10">
    <property type="entry name" value="Transferase(Phosphotransferase) domain 1"/>
    <property type="match status" value="1"/>
</dbReference>